<evidence type="ECO:0000256" key="1">
    <source>
        <dbReference type="SAM" id="SignalP"/>
    </source>
</evidence>
<name>S7PX34_GLOTA</name>
<feature type="chain" id="PRO_5004555783" evidence="1">
    <location>
        <begin position="23"/>
        <end position="146"/>
    </location>
</feature>
<reference evidence="2 3" key="1">
    <citation type="journal article" date="2012" name="Science">
        <title>The Paleozoic origin of enzymatic lignin decomposition reconstructed from 31 fungal genomes.</title>
        <authorList>
            <person name="Floudas D."/>
            <person name="Binder M."/>
            <person name="Riley R."/>
            <person name="Barry K."/>
            <person name="Blanchette R.A."/>
            <person name="Henrissat B."/>
            <person name="Martinez A.T."/>
            <person name="Otillar R."/>
            <person name="Spatafora J.W."/>
            <person name="Yadav J.S."/>
            <person name="Aerts A."/>
            <person name="Benoit I."/>
            <person name="Boyd A."/>
            <person name="Carlson A."/>
            <person name="Copeland A."/>
            <person name="Coutinho P.M."/>
            <person name="de Vries R.P."/>
            <person name="Ferreira P."/>
            <person name="Findley K."/>
            <person name="Foster B."/>
            <person name="Gaskell J."/>
            <person name="Glotzer D."/>
            <person name="Gorecki P."/>
            <person name="Heitman J."/>
            <person name="Hesse C."/>
            <person name="Hori C."/>
            <person name="Igarashi K."/>
            <person name="Jurgens J.A."/>
            <person name="Kallen N."/>
            <person name="Kersten P."/>
            <person name="Kohler A."/>
            <person name="Kuees U."/>
            <person name="Kumar T.K.A."/>
            <person name="Kuo A."/>
            <person name="LaButti K."/>
            <person name="Larrondo L.F."/>
            <person name="Lindquist E."/>
            <person name="Ling A."/>
            <person name="Lombard V."/>
            <person name="Lucas S."/>
            <person name="Lundell T."/>
            <person name="Martin R."/>
            <person name="McLaughlin D.J."/>
            <person name="Morgenstern I."/>
            <person name="Morin E."/>
            <person name="Murat C."/>
            <person name="Nagy L.G."/>
            <person name="Nolan M."/>
            <person name="Ohm R.A."/>
            <person name="Patyshakuliyeva A."/>
            <person name="Rokas A."/>
            <person name="Ruiz-Duenas F.J."/>
            <person name="Sabat G."/>
            <person name="Salamov A."/>
            <person name="Samejima M."/>
            <person name="Schmutz J."/>
            <person name="Slot J.C."/>
            <person name="St John F."/>
            <person name="Stenlid J."/>
            <person name="Sun H."/>
            <person name="Sun S."/>
            <person name="Syed K."/>
            <person name="Tsang A."/>
            <person name="Wiebenga A."/>
            <person name="Young D."/>
            <person name="Pisabarro A."/>
            <person name="Eastwood D.C."/>
            <person name="Martin F."/>
            <person name="Cullen D."/>
            <person name="Grigoriev I.V."/>
            <person name="Hibbett D.S."/>
        </authorList>
    </citation>
    <scope>NUCLEOTIDE SEQUENCE [LARGE SCALE GENOMIC DNA]</scope>
    <source>
        <strain evidence="2 3">ATCC 11539</strain>
    </source>
</reference>
<organism evidence="2 3">
    <name type="scientific">Gloeophyllum trabeum (strain ATCC 11539 / FP-39264 / Madison 617)</name>
    <name type="common">Brown rot fungus</name>
    <dbReference type="NCBI Taxonomy" id="670483"/>
    <lineage>
        <taxon>Eukaryota</taxon>
        <taxon>Fungi</taxon>
        <taxon>Dikarya</taxon>
        <taxon>Basidiomycota</taxon>
        <taxon>Agaricomycotina</taxon>
        <taxon>Agaricomycetes</taxon>
        <taxon>Gloeophyllales</taxon>
        <taxon>Gloeophyllaceae</taxon>
        <taxon>Gloeophyllum</taxon>
    </lineage>
</organism>
<accession>S7PX34</accession>
<dbReference type="KEGG" id="gtr:GLOTRDRAFT_132744"/>
<proteinExistence type="predicted"/>
<dbReference type="RefSeq" id="XP_007869810.1">
    <property type="nucleotide sequence ID" value="XM_007871619.1"/>
</dbReference>
<dbReference type="OrthoDB" id="4566586at2759"/>
<dbReference type="EMBL" id="KB469309">
    <property type="protein sequence ID" value="EPQ51937.1"/>
    <property type="molecule type" value="Genomic_DNA"/>
</dbReference>
<gene>
    <name evidence="2" type="ORF">GLOTRDRAFT_132744</name>
</gene>
<dbReference type="GeneID" id="19302566"/>
<evidence type="ECO:0000313" key="3">
    <source>
        <dbReference type="Proteomes" id="UP000030669"/>
    </source>
</evidence>
<evidence type="ECO:0000313" key="2">
    <source>
        <dbReference type="EMBL" id="EPQ51937.1"/>
    </source>
</evidence>
<dbReference type="HOGENOM" id="CLU_1817297_0_0_1"/>
<dbReference type="Proteomes" id="UP000030669">
    <property type="component" value="Unassembled WGS sequence"/>
</dbReference>
<keyword evidence="3" id="KW-1185">Reference proteome</keyword>
<feature type="signal peptide" evidence="1">
    <location>
        <begin position="1"/>
        <end position="22"/>
    </location>
</feature>
<keyword evidence="1" id="KW-0732">Signal</keyword>
<protein>
    <submittedName>
        <fullName evidence="2">Uncharacterized protein</fullName>
    </submittedName>
</protein>
<sequence length="146" mass="15824">MFSRLAVFTVAFIAFFSHAVVATWNDGIGDIADGYFSVIGRWNHVDVGFPGGDSEGGSVEIHGQDQTTVQSGVNCPGTTDITSFLPYVVTVDITLSNWCDEENNDGVAFNYANQHVDIPSDSRCSGISCDGFDQFNCWRCIIAINP</sequence>
<dbReference type="AlphaFoldDB" id="S7PX34"/>